<evidence type="ECO:0000313" key="2">
    <source>
        <dbReference type="Proteomes" id="UP000623467"/>
    </source>
</evidence>
<evidence type="ECO:0000313" key="1">
    <source>
        <dbReference type="EMBL" id="KAF7348254.1"/>
    </source>
</evidence>
<protein>
    <submittedName>
        <fullName evidence="1">F-box domain-containing protein</fullName>
    </submittedName>
</protein>
<gene>
    <name evidence="1" type="ORF">MSAN_01779000</name>
</gene>
<proteinExistence type="predicted"/>
<dbReference type="EMBL" id="JACAZH010000017">
    <property type="protein sequence ID" value="KAF7348254.1"/>
    <property type="molecule type" value="Genomic_DNA"/>
</dbReference>
<sequence>MLWSSIHIPALNYSLTPPSILLRLEKIVEAWLERSATCPLSISVSDDQNYLGDLLEHPLVPQLISAAQRLRHLELTGDATLFRRLLRFDSKDLPLLQRLWIDSTGSRPDSIDGFQISTLEDVTLRVFASVDPQSLPLRWSQLISLRLECLAVWTGYSYEGGLDSRGVFNILKMCPNLVHCEMRVTKESDLNSPLDTAPIILPCLNTLILSDRALENWNLIAPNLRLLQIGGVRDDHKLAQDASLSADIDSYRFSSPDELRDLLYSFPKISYLRLCSATACIPLDYLALFEPPNDLCPELIHFTILSPSNEFSDAAILAVVKARMAMPTPPFKSFASASSVKWRSISCLNFNLSFRTDSKSTSTMYLHSGSSMPARDSRSIG</sequence>
<comment type="caution">
    <text evidence="1">The sequence shown here is derived from an EMBL/GenBank/DDBJ whole genome shotgun (WGS) entry which is preliminary data.</text>
</comment>
<accession>A0A8H6XWY8</accession>
<dbReference type="OrthoDB" id="3051084at2759"/>
<keyword evidence="2" id="KW-1185">Reference proteome</keyword>
<dbReference type="AlphaFoldDB" id="A0A8H6XWY8"/>
<dbReference type="Proteomes" id="UP000623467">
    <property type="component" value="Unassembled WGS sequence"/>
</dbReference>
<name>A0A8H6XWY8_9AGAR</name>
<organism evidence="1 2">
    <name type="scientific">Mycena sanguinolenta</name>
    <dbReference type="NCBI Taxonomy" id="230812"/>
    <lineage>
        <taxon>Eukaryota</taxon>
        <taxon>Fungi</taxon>
        <taxon>Dikarya</taxon>
        <taxon>Basidiomycota</taxon>
        <taxon>Agaricomycotina</taxon>
        <taxon>Agaricomycetes</taxon>
        <taxon>Agaricomycetidae</taxon>
        <taxon>Agaricales</taxon>
        <taxon>Marasmiineae</taxon>
        <taxon>Mycenaceae</taxon>
        <taxon>Mycena</taxon>
    </lineage>
</organism>
<reference evidence="1" key="1">
    <citation type="submission" date="2020-05" db="EMBL/GenBank/DDBJ databases">
        <title>Mycena genomes resolve the evolution of fungal bioluminescence.</title>
        <authorList>
            <person name="Tsai I.J."/>
        </authorList>
    </citation>
    <scope>NUCLEOTIDE SEQUENCE</scope>
    <source>
        <strain evidence="1">160909Yilan</strain>
    </source>
</reference>